<feature type="transmembrane region" description="Helical" evidence="7">
    <location>
        <begin position="385"/>
        <end position="408"/>
    </location>
</feature>
<dbReference type="PANTHER" id="PTHR13416">
    <property type="match status" value="1"/>
</dbReference>
<keyword evidence="4" id="KW-0256">Endoplasmic reticulum</keyword>
<evidence type="ECO:0000256" key="1">
    <source>
        <dbReference type="ARBA" id="ARBA00004127"/>
    </source>
</evidence>
<evidence type="ECO:0000256" key="7">
    <source>
        <dbReference type="SAM" id="Phobius"/>
    </source>
</evidence>
<evidence type="ECO:0000256" key="4">
    <source>
        <dbReference type="ARBA" id="ARBA00022824"/>
    </source>
</evidence>
<proteinExistence type="predicted"/>
<dbReference type="RefSeq" id="WP_126678067.1">
    <property type="nucleotide sequence ID" value="NZ_RYYU01000001.1"/>
</dbReference>
<feature type="transmembrane region" description="Helical" evidence="7">
    <location>
        <begin position="345"/>
        <end position="373"/>
    </location>
</feature>
<evidence type="ECO:0000256" key="6">
    <source>
        <dbReference type="ARBA" id="ARBA00023136"/>
    </source>
</evidence>
<dbReference type="GO" id="GO:0006629">
    <property type="term" value="P:lipid metabolic process"/>
    <property type="evidence" value="ECO:0007669"/>
    <property type="project" value="TreeGrafter"/>
</dbReference>
<dbReference type="Pfam" id="PF07787">
    <property type="entry name" value="TMEM43"/>
    <property type="match status" value="1"/>
</dbReference>
<dbReference type="PANTHER" id="PTHR13416:SF2">
    <property type="entry name" value="TRANSMEMBRANE PROTEIN 43"/>
    <property type="match status" value="1"/>
</dbReference>
<accession>A0A432LJU7</accession>
<dbReference type="EMBL" id="RYYU01000001">
    <property type="protein sequence ID" value="RUL58949.1"/>
    <property type="molecule type" value="Genomic_DNA"/>
</dbReference>
<keyword evidence="9" id="KW-1185">Reference proteome</keyword>
<gene>
    <name evidence="8" type="ORF">EHV08_03640</name>
</gene>
<dbReference type="GO" id="GO:0012505">
    <property type="term" value="C:endomembrane system"/>
    <property type="evidence" value="ECO:0007669"/>
    <property type="project" value="UniProtKB-SubCell"/>
</dbReference>
<dbReference type="InterPro" id="IPR012430">
    <property type="entry name" value="TMEM43_fam"/>
</dbReference>
<dbReference type="Proteomes" id="UP000278983">
    <property type="component" value="Unassembled WGS sequence"/>
</dbReference>
<comment type="subcellular location">
    <subcellularLocation>
        <location evidence="1">Endomembrane system</location>
        <topology evidence="1">Multi-pass membrane protein</topology>
    </subcellularLocation>
    <subcellularLocation>
        <location evidence="2">Endoplasmic reticulum membrane</location>
    </subcellularLocation>
</comment>
<keyword evidence="6 7" id="KW-0472">Membrane</keyword>
<feature type="transmembrane region" description="Helical" evidence="7">
    <location>
        <begin position="18"/>
        <end position="38"/>
    </location>
</feature>
<name>A0A432LJU7_9BACT</name>
<dbReference type="OrthoDB" id="273988at2"/>
<keyword evidence="5 7" id="KW-1133">Transmembrane helix</keyword>
<protein>
    <submittedName>
        <fullName evidence="8">Uncharacterized protein</fullName>
    </submittedName>
</protein>
<keyword evidence="3 7" id="KW-0812">Transmembrane</keyword>
<feature type="transmembrane region" description="Helical" evidence="7">
    <location>
        <begin position="414"/>
        <end position="431"/>
    </location>
</feature>
<sequence length="446" mass="49391">MAYTTTTTTGYGSRVKNACGGIFGGIALFLAGTVLLWWNEGDAVANAKLLEEVSENAVDMENISKINHDFNGKLVHATGDAKTNDILREPTFGFEVNAINLKRTVEYYQWTEEKHEEKRDKLGGGEETVTTYTYEKRWVSKHVNSSSFADPEYKNIFNGTLANLDEKELYAKNVTFGAYKLPEFIVHSISGAEAAPITISDDMLKELDDQVARAVSNYGGNYRSNSVTSKTQTTAKQEIVKNDTTTNDSTKAFVSVETQNKYQARYIHQGEGEIYIGSSPSSPQVGDVRVTFTVVKPHMISLIAKVKGDTFQKYVGKNKKEFTRVENGDVSKEEMFAHQESENNILMWALRIIGIIMIFLGLKGVFGFVVTLAKIIPFVSNILNFGVNIVCGIFAFVWSILIIAIAWLFYRPLIAIPLLLIIIGAIVFFAIRGKKKGAAVPPTPGV</sequence>
<evidence type="ECO:0000256" key="2">
    <source>
        <dbReference type="ARBA" id="ARBA00004586"/>
    </source>
</evidence>
<reference evidence="8 9" key="1">
    <citation type="submission" date="2018-12" db="EMBL/GenBank/DDBJ databases">
        <title>Genome sequencing of Prevotella sp. KCOM 3155 (= JS262).</title>
        <authorList>
            <person name="Kook J.-K."/>
            <person name="Park S.-N."/>
            <person name="Lim Y.K."/>
        </authorList>
    </citation>
    <scope>NUCLEOTIDE SEQUENCE [LARGE SCALE GENOMIC DNA]</scope>
    <source>
        <strain evidence="8 9">KCOM 3155</strain>
    </source>
</reference>
<evidence type="ECO:0000313" key="9">
    <source>
        <dbReference type="Proteomes" id="UP000278983"/>
    </source>
</evidence>
<dbReference type="GO" id="GO:0071763">
    <property type="term" value="P:nuclear membrane organization"/>
    <property type="evidence" value="ECO:0007669"/>
    <property type="project" value="TreeGrafter"/>
</dbReference>
<dbReference type="AlphaFoldDB" id="A0A432LJU7"/>
<organism evidence="8 9">
    <name type="scientific">Prevotella koreensis</name>
    <dbReference type="NCBI Taxonomy" id="2490854"/>
    <lineage>
        <taxon>Bacteria</taxon>
        <taxon>Pseudomonadati</taxon>
        <taxon>Bacteroidota</taxon>
        <taxon>Bacteroidia</taxon>
        <taxon>Bacteroidales</taxon>
        <taxon>Prevotellaceae</taxon>
        <taxon>Prevotella</taxon>
    </lineage>
</organism>
<evidence type="ECO:0000256" key="3">
    <source>
        <dbReference type="ARBA" id="ARBA00022692"/>
    </source>
</evidence>
<evidence type="ECO:0000256" key="5">
    <source>
        <dbReference type="ARBA" id="ARBA00022989"/>
    </source>
</evidence>
<comment type="caution">
    <text evidence="8">The sequence shown here is derived from an EMBL/GenBank/DDBJ whole genome shotgun (WGS) entry which is preliminary data.</text>
</comment>
<evidence type="ECO:0000313" key="8">
    <source>
        <dbReference type="EMBL" id="RUL58949.1"/>
    </source>
</evidence>